<keyword evidence="3" id="KW-1185">Reference proteome</keyword>
<dbReference type="Gene3D" id="1.10.3990.20">
    <property type="entry name" value="protein bp1543"/>
    <property type="match status" value="1"/>
</dbReference>
<dbReference type="EMBL" id="JAAVJF010000001">
    <property type="protein sequence ID" value="NYR15008.1"/>
    <property type="molecule type" value="Genomic_DNA"/>
</dbReference>
<feature type="domain" description="Ribbon-helix-helix protein CopG" evidence="1">
    <location>
        <begin position="5"/>
        <end position="41"/>
    </location>
</feature>
<proteinExistence type="predicted"/>
<evidence type="ECO:0000313" key="3">
    <source>
        <dbReference type="Proteomes" id="UP000554766"/>
    </source>
</evidence>
<reference evidence="2 3" key="1">
    <citation type="journal article" date="2020" name="Nat. Commun.">
        <title>The structures of two archaeal type IV pili illuminate evolutionary relationships.</title>
        <authorList>
            <person name="Wang F."/>
            <person name="Baquero D.P."/>
            <person name="Su Z."/>
            <person name="Beltran L.C."/>
            <person name="Prangishvili D."/>
            <person name="Krupovic M."/>
            <person name="Egelman E.H."/>
        </authorList>
    </citation>
    <scope>NUCLEOTIDE SEQUENCE [LARGE SCALE GENOMIC DNA]</scope>
    <source>
        <strain evidence="2 3">2GA</strain>
    </source>
</reference>
<gene>
    <name evidence="2" type="ORF">HC235_03350</name>
</gene>
<dbReference type="InterPro" id="IPR010985">
    <property type="entry name" value="Ribbon_hlx_hlx"/>
</dbReference>
<dbReference type="Proteomes" id="UP000554766">
    <property type="component" value="Unassembled WGS sequence"/>
</dbReference>
<dbReference type="OMA" id="RTSIYID"/>
<sequence>MEKIRTSIYIDAAVWRRLREEAAREGIDVSQMLERILREYFAEVPAASEELDFDPMDLEVVASAVVREMRDEAIS</sequence>
<evidence type="ECO:0000259" key="1">
    <source>
        <dbReference type="Pfam" id="PF01402"/>
    </source>
</evidence>
<protein>
    <submittedName>
        <fullName evidence="2">Ribbon-helix-helix domain-containing protein</fullName>
    </submittedName>
</protein>
<dbReference type="InterPro" id="IPR038268">
    <property type="entry name" value="RHH_sf"/>
</dbReference>
<dbReference type="GeneID" id="5055887"/>
<name>A0A7L4P7K9_9CREN</name>
<dbReference type="GO" id="GO:0006355">
    <property type="term" value="P:regulation of DNA-templated transcription"/>
    <property type="evidence" value="ECO:0007669"/>
    <property type="project" value="InterPro"/>
</dbReference>
<dbReference type="SUPFAM" id="SSF47598">
    <property type="entry name" value="Ribbon-helix-helix"/>
    <property type="match status" value="1"/>
</dbReference>
<accession>A0A7L4P7K9</accession>
<dbReference type="Pfam" id="PF01402">
    <property type="entry name" value="RHH_1"/>
    <property type="match status" value="1"/>
</dbReference>
<dbReference type="InterPro" id="IPR002145">
    <property type="entry name" value="CopG"/>
</dbReference>
<dbReference type="AlphaFoldDB" id="A0A7L4P7K9"/>
<dbReference type="RefSeq" id="WP_011899931.1">
    <property type="nucleotide sequence ID" value="NZ_JAAVJF010000001.1"/>
</dbReference>
<comment type="caution">
    <text evidence="2">The sequence shown here is derived from an EMBL/GenBank/DDBJ whole genome shotgun (WGS) entry which is preliminary data.</text>
</comment>
<organism evidence="2 3">
    <name type="scientific">Pyrobaculum arsenaticum</name>
    <dbReference type="NCBI Taxonomy" id="121277"/>
    <lineage>
        <taxon>Archaea</taxon>
        <taxon>Thermoproteota</taxon>
        <taxon>Thermoprotei</taxon>
        <taxon>Thermoproteales</taxon>
        <taxon>Thermoproteaceae</taxon>
        <taxon>Pyrobaculum</taxon>
    </lineage>
</organism>
<evidence type="ECO:0000313" key="2">
    <source>
        <dbReference type="EMBL" id="NYR15008.1"/>
    </source>
</evidence>